<evidence type="ECO:0000256" key="1">
    <source>
        <dbReference type="ARBA" id="ARBA00006479"/>
    </source>
</evidence>
<comment type="caution">
    <text evidence="2">The sequence shown here is derived from an EMBL/GenBank/DDBJ whole genome shotgun (WGS) entry which is preliminary data.</text>
</comment>
<comment type="similarity">
    <text evidence="1">Belongs to the ROK (NagC/XylR) family.</text>
</comment>
<reference evidence="2 3" key="1">
    <citation type="submission" date="2016-12" db="EMBL/GenBank/DDBJ databases">
        <title>The draft genome sequence of Actinophytocola sp. 11-183.</title>
        <authorList>
            <person name="Wang W."/>
            <person name="Yuan L."/>
        </authorList>
    </citation>
    <scope>NUCLEOTIDE SEQUENCE [LARGE SCALE GENOMIC DNA]</scope>
    <source>
        <strain evidence="2 3">11-183</strain>
    </source>
</reference>
<dbReference type="Gene3D" id="3.30.420.40">
    <property type="match status" value="2"/>
</dbReference>
<dbReference type="EMBL" id="MSIE01000016">
    <property type="protein sequence ID" value="OLF17439.1"/>
    <property type="molecule type" value="Genomic_DNA"/>
</dbReference>
<keyword evidence="2" id="KW-0808">Transferase</keyword>
<evidence type="ECO:0000313" key="3">
    <source>
        <dbReference type="Proteomes" id="UP000185596"/>
    </source>
</evidence>
<dbReference type="Gene3D" id="1.10.10.10">
    <property type="entry name" value="Winged helix-like DNA-binding domain superfamily/Winged helix DNA-binding domain"/>
    <property type="match status" value="1"/>
</dbReference>
<dbReference type="InterPro" id="IPR000600">
    <property type="entry name" value="ROK"/>
</dbReference>
<keyword evidence="2" id="KW-0418">Kinase</keyword>
<gene>
    <name evidence="2" type="ORF">BU204_10815</name>
</gene>
<evidence type="ECO:0000313" key="2">
    <source>
        <dbReference type="EMBL" id="OLF17439.1"/>
    </source>
</evidence>
<dbReference type="STRING" id="1912961.BU204_10815"/>
<name>A0A1Q8CSU0_9PSEU</name>
<accession>A0A1Q8CSU0</accession>
<dbReference type="AlphaFoldDB" id="A0A1Q8CSU0"/>
<dbReference type="OrthoDB" id="3464494at2"/>
<dbReference type="Proteomes" id="UP000185596">
    <property type="component" value="Unassembled WGS sequence"/>
</dbReference>
<keyword evidence="3" id="KW-1185">Reference proteome</keyword>
<proteinExistence type="inferred from homology"/>
<dbReference type="Pfam" id="PF00480">
    <property type="entry name" value="ROK"/>
    <property type="match status" value="1"/>
</dbReference>
<dbReference type="InterPro" id="IPR043129">
    <property type="entry name" value="ATPase_NBD"/>
</dbReference>
<dbReference type="PANTHER" id="PTHR18964">
    <property type="entry name" value="ROK (REPRESSOR, ORF, KINASE) FAMILY"/>
    <property type="match status" value="1"/>
</dbReference>
<dbReference type="SUPFAM" id="SSF46785">
    <property type="entry name" value="Winged helix' DNA-binding domain"/>
    <property type="match status" value="1"/>
</dbReference>
<protein>
    <submittedName>
        <fullName evidence="2">Sugar kinase</fullName>
    </submittedName>
</protein>
<organism evidence="2 3">
    <name type="scientific">Actinophytocola xanthii</name>
    <dbReference type="NCBI Taxonomy" id="1912961"/>
    <lineage>
        <taxon>Bacteria</taxon>
        <taxon>Bacillati</taxon>
        <taxon>Actinomycetota</taxon>
        <taxon>Actinomycetes</taxon>
        <taxon>Pseudonocardiales</taxon>
        <taxon>Pseudonocardiaceae</taxon>
    </lineage>
</organism>
<dbReference type="GO" id="GO:0016301">
    <property type="term" value="F:kinase activity"/>
    <property type="evidence" value="ECO:0007669"/>
    <property type="project" value="UniProtKB-KW"/>
</dbReference>
<dbReference type="InterPro" id="IPR011991">
    <property type="entry name" value="ArsR-like_HTH"/>
</dbReference>
<dbReference type="InterPro" id="IPR036390">
    <property type="entry name" value="WH_DNA-bd_sf"/>
</dbReference>
<dbReference type="PANTHER" id="PTHR18964:SF173">
    <property type="entry name" value="GLUCOKINASE"/>
    <property type="match status" value="1"/>
</dbReference>
<sequence>MTDRTGAPLDARALLRGTSDTAKDINRRKIIRSVMISPRTQVGIAKDTRLSPATVSTAVAELQQEGVFRVETGEGERGKRVHLGDVRGVAVGIEVDHSRVTIGVRRLDAVALEYETADFGPDQPVALRFREAARLAKDLVARIGMSNDLIVSVGVGIPAAVDPRTARLTQVSSSLGWDVGGDLRLFLYDEFPDTPVIVDNEANLAAYGEYVYGAGRNHETMLYVKASTGIGAGLVVRGLIFRGRHGIAGEIGHLTMEAEGRVCRCGNRGCLETVAGGARILEQVRQAYSGYRLDLPTTLDRVVERAKSGDPVCRRVLEDAARTIGLALATVCTLWDPETVVVGGELGGAADLLLDVLRESMRRHTVPGVFRVENEPTTVVASELGAGAGARGALAFGLEVEASARKK</sequence>
<dbReference type="CDD" id="cd00090">
    <property type="entry name" value="HTH_ARSR"/>
    <property type="match status" value="1"/>
</dbReference>
<dbReference type="SUPFAM" id="SSF53067">
    <property type="entry name" value="Actin-like ATPase domain"/>
    <property type="match status" value="1"/>
</dbReference>
<dbReference type="InterPro" id="IPR036388">
    <property type="entry name" value="WH-like_DNA-bd_sf"/>
</dbReference>